<feature type="transmembrane region" description="Helical" evidence="1">
    <location>
        <begin position="412"/>
        <end position="434"/>
    </location>
</feature>
<keyword evidence="1" id="KW-1133">Transmembrane helix</keyword>
<dbReference type="HOGENOM" id="CLU_023714_0_0_1"/>
<evidence type="ECO:0000313" key="3">
    <source>
        <dbReference type="Proteomes" id="UP000019132"/>
    </source>
</evidence>
<feature type="transmembrane region" description="Helical" evidence="1">
    <location>
        <begin position="346"/>
        <end position="379"/>
    </location>
</feature>
<keyword evidence="3" id="KW-1185">Reference proteome</keyword>
<evidence type="ECO:0000313" key="2">
    <source>
        <dbReference type="EnsemblProtists" id="PYU1_T014709"/>
    </source>
</evidence>
<feature type="transmembrane region" description="Helical" evidence="1">
    <location>
        <begin position="454"/>
        <end position="472"/>
    </location>
</feature>
<protein>
    <submittedName>
        <fullName evidence="2">Uncharacterized protein</fullName>
    </submittedName>
</protein>
<feature type="transmembrane region" description="Helical" evidence="1">
    <location>
        <begin position="33"/>
        <end position="52"/>
    </location>
</feature>
<keyword evidence="1" id="KW-0812">Transmembrane</keyword>
<dbReference type="OMA" id="ILPTKHD"/>
<dbReference type="VEuPathDB" id="FungiDB:PYU1_G014678"/>
<keyword evidence="1" id="KW-0472">Membrane</keyword>
<dbReference type="Proteomes" id="UP000019132">
    <property type="component" value="Unassembled WGS sequence"/>
</dbReference>
<dbReference type="eggNOG" id="ENOG502RWAM">
    <property type="taxonomic scope" value="Eukaryota"/>
</dbReference>
<reference evidence="3" key="2">
    <citation type="submission" date="2010-04" db="EMBL/GenBank/DDBJ databases">
        <authorList>
            <person name="Buell R."/>
            <person name="Hamilton J."/>
            <person name="Hostetler J."/>
        </authorList>
    </citation>
    <scope>NUCLEOTIDE SEQUENCE [LARGE SCALE GENOMIC DNA]</scope>
    <source>
        <strain evidence="3">DAOM:BR144</strain>
    </source>
</reference>
<sequence>MCDGNTVPSFTQVRTQSRMLSGTKNLLPLCRRIHNILPLLIDLGLVLFLFALDMRDLYYKIAWIGPYNSFSFYAITSRVMDSDNLLSPTSAFQSVAQSDDEDTSSWATSKGIDRIDDTVSIASPPRESGWLPLISKCANAYTAGTSMVFVGVMGTNCSVGSSANSTIVPQFYMGGSVRPDSMAWAACKLLYAHRKPPICSANIVAGFLQRYGFDDRAVTREMLARPYTSAETELLELLLVISKSFPLYQTTCVEGFAYSGQGMYRTTLYGCGSPNVLESAVVGVHATSFAYLHQDKAWLTADTINIMGLKYTMRQNCISEFTVSFSATTGKLLLTPKTITNFSSSGVLYSAAIVIDVTLMLVHLWSAIEIARLVLIPLVRRHLKAKRENEVVGIEEDYHTVFTCSLYRSRPIVIMTLITQLISWIIILPNSIIWTWNTSSSTAKLQAYLSSLRLWVLILVVVNDLWDVVVVVNEAFAYFIAKKTYISSLEIIAVGAIISYVQRKDLFAVTDIKYAMEKQRNKDLTTYNNKIAFTNAFNEQIDYYLYTPYDVLWVVYKPLFSILAWSLVCITHVLVLRFVLHKLYAIATQRWRQRQSKIAAARAVDASKPHASIVTAIISRQPQSDYQPPVPAPLPPVTHYTYHRLPLEDLLNVPIRARCLVRSGMEIESESVNADTNERERFIRPPYFLEHGVVIDRGTMRSRRGFFRFLQPKVDFRQHVVPAESNAFQIMQLKRQLKEGKNKLFDSVSGVIWKAKGT</sequence>
<reference evidence="2" key="3">
    <citation type="submission" date="2015-02" db="UniProtKB">
        <authorList>
            <consortium name="EnsemblProtists"/>
        </authorList>
    </citation>
    <scope>IDENTIFICATION</scope>
    <source>
        <strain evidence="2">DAOM BR144</strain>
    </source>
</reference>
<dbReference type="EMBL" id="GL376594">
    <property type="status" value="NOT_ANNOTATED_CDS"/>
    <property type="molecule type" value="Genomic_DNA"/>
</dbReference>
<feature type="transmembrane region" description="Helical" evidence="1">
    <location>
        <begin position="559"/>
        <end position="580"/>
    </location>
</feature>
<dbReference type="InParanoid" id="K3XBW0"/>
<dbReference type="EnsemblProtists" id="PYU1_T014709">
    <property type="protein sequence ID" value="PYU1_T014709"/>
    <property type="gene ID" value="PYU1_G014678"/>
</dbReference>
<proteinExistence type="predicted"/>
<accession>K3XBW0</accession>
<name>K3XBW0_GLOUD</name>
<evidence type="ECO:0000256" key="1">
    <source>
        <dbReference type="SAM" id="Phobius"/>
    </source>
</evidence>
<organism evidence="2 3">
    <name type="scientific">Globisporangium ultimum (strain ATCC 200006 / CBS 805.95 / DAOM BR144)</name>
    <name type="common">Pythium ultimum</name>
    <dbReference type="NCBI Taxonomy" id="431595"/>
    <lineage>
        <taxon>Eukaryota</taxon>
        <taxon>Sar</taxon>
        <taxon>Stramenopiles</taxon>
        <taxon>Oomycota</taxon>
        <taxon>Peronosporomycetes</taxon>
        <taxon>Pythiales</taxon>
        <taxon>Pythiaceae</taxon>
        <taxon>Globisporangium</taxon>
    </lineage>
</organism>
<reference evidence="3" key="1">
    <citation type="journal article" date="2010" name="Genome Biol.">
        <title>Genome sequence of the necrotrophic plant pathogen Pythium ultimum reveals original pathogenicity mechanisms and effector repertoire.</title>
        <authorList>
            <person name="Levesque C.A."/>
            <person name="Brouwer H."/>
            <person name="Cano L."/>
            <person name="Hamilton J.P."/>
            <person name="Holt C."/>
            <person name="Huitema E."/>
            <person name="Raffaele S."/>
            <person name="Robideau G.P."/>
            <person name="Thines M."/>
            <person name="Win J."/>
            <person name="Zerillo M.M."/>
            <person name="Beakes G.W."/>
            <person name="Boore J.L."/>
            <person name="Busam D."/>
            <person name="Dumas B."/>
            <person name="Ferriera S."/>
            <person name="Fuerstenberg S.I."/>
            <person name="Gachon C.M."/>
            <person name="Gaulin E."/>
            <person name="Govers F."/>
            <person name="Grenville-Briggs L."/>
            <person name="Horner N."/>
            <person name="Hostetler J."/>
            <person name="Jiang R.H."/>
            <person name="Johnson J."/>
            <person name="Krajaejun T."/>
            <person name="Lin H."/>
            <person name="Meijer H.J."/>
            <person name="Moore B."/>
            <person name="Morris P."/>
            <person name="Phuntmart V."/>
            <person name="Puiu D."/>
            <person name="Shetty J."/>
            <person name="Stajich J.E."/>
            <person name="Tripathy S."/>
            <person name="Wawra S."/>
            <person name="van West P."/>
            <person name="Whitty B.R."/>
            <person name="Coutinho P.M."/>
            <person name="Henrissat B."/>
            <person name="Martin F."/>
            <person name="Thomas P.D."/>
            <person name="Tyler B.M."/>
            <person name="De Vries R.P."/>
            <person name="Kamoun S."/>
            <person name="Yandell M."/>
            <person name="Tisserat N."/>
            <person name="Buell C.R."/>
        </authorList>
    </citation>
    <scope>NUCLEOTIDE SEQUENCE</scope>
    <source>
        <strain evidence="3">DAOM:BR144</strain>
    </source>
</reference>
<dbReference type="AlphaFoldDB" id="K3XBW0"/>